<dbReference type="InterPro" id="IPR057727">
    <property type="entry name" value="WCX_dom"/>
</dbReference>
<dbReference type="AlphaFoldDB" id="A0A6J5GXR6"/>
<dbReference type="PROSITE" id="PS52050">
    <property type="entry name" value="WYL"/>
    <property type="match status" value="1"/>
</dbReference>
<dbReference type="PANTHER" id="PTHR34580">
    <property type="match status" value="1"/>
</dbReference>
<evidence type="ECO:0000313" key="3">
    <source>
        <dbReference type="EMBL" id="CAB3808141.1"/>
    </source>
</evidence>
<feature type="domain" description="WCX" evidence="2">
    <location>
        <begin position="260"/>
        <end position="336"/>
    </location>
</feature>
<dbReference type="Proteomes" id="UP000494119">
    <property type="component" value="Unassembled WGS sequence"/>
</dbReference>
<evidence type="ECO:0000259" key="1">
    <source>
        <dbReference type="Pfam" id="PF13280"/>
    </source>
</evidence>
<proteinExistence type="predicted"/>
<dbReference type="InterPro" id="IPR026881">
    <property type="entry name" value="WYL_dom"/>
</dbReference>
<organism evidence="3 4">
    <name type="scientific">Paraburkholderia caffeinitolerans</name>
    <dbReference type="NCBI Taxonomy" id="1723730"/>
    <lineage>
        <taxon>Bacteria</taxon>
        <taxon>Pseudomonadati</taxon>
        <taxon>Pseudomonadota</taxon>
        <taxon>Betaproteobacteria</taxon>
        <taxon>Burkholderiales</taxon>
        <taxon>Burkholderiaceae</taxon>
        <taxon>Paraburkholderia</taxon>
    </lineage>
</organism>
<keyword evidence="4" id="KW-1185">Reference proteome</keyword>
<dbReference type="PANTHER" id="PTHR34580:SF1">
    <property type="entry name" value="PROTEIN PAFC"/>
    <property type="match status" value="1"/>
</dbReference>
<feature type="domain" description="WYL" evidence="1">
    <location>
        <begin position="160"/>
        <end position="230"/>
    </location>
</feature>
<sequence length="345" mass="38660">MTTKIDSEILAVLPTPRDQQRWMTTPGVADAVRRFGTDVAHVKTVQRRLEALLEQGVVVNRRAGNALEWQRKDGASGIAAKAGAMMGFDEALALQVLNRFAGRQIPSLVSSSLKGLFDVADERIARGSSQEGRRHASWHRKVAVVDGAFRLIRPPIKEVVFQMVSHALFAEQLLEIGYRARSKPGNEPVRHVLMPLGLVEAAEMVYLVAKQPGKPNAVTYRLDRMESAEVKLESFAYPPDFSLAHYVENERHFDFFPQGKVQIVLRFAGDARHAVVETPISIDQAIETNDHDSITVRATVMLSDRLHWWIRAFGPYVEVLEPNSLRQTFANEAKRAHELYFTTGA</sequence>
<dbReference type="Pfam" id="PF25583">
    <property type="entry name" value="WCX"/>
    <property type="match status" value="1"/>
</dbReference>
<evidence type="ECO:0000259" key="2">
    <source>
        <dbReference type="Pfam" id="PF25583"/>
    </source>
</evidence>
<reference evidence="3 4" key="1">
    <citation type="submission" date="2020-04" db="EMBL/GenBank/DDBJ databases">
        <authorList>
            <person name="De Canck E."/>
        </authorList>
    </citation>
    <scope>NUCLEOTIDE SEQUENCE [LARGE SCALE GENOMIC DNA]</scope>
    <source>
        <strain evidence="3 4">LMG 28688</strain>
    </source>
</reference>
<dbReference type="InterPro" id="IPR051534">
    <property type="entry name" value="CBASS_pafABC_assoc_protein"/>
</dbReference>
<dbReference type="Pfam" id="PF13280">
    <property type="entry name" value="WYL"/>
    <property type="match status" value="1"/>
</dbReference>
<protein>
    <submittedName>
        <fullName evidence="3">Uncharacterized protein</fullName>
    </submittedName>
</protein>
<evidence type="ECO:0000313" key="4">
    <source>
        <dbReference type="Proteomes" id="UP000494119"/>
    </source>
</evidence>
<gene>
    <name evidence="3" type="ORF">LMG28688_06697</name>
</gene>
<accession>A0A6J5GXR6</accession>
<dbReference type="EMBL" id="CADIKL010000057">
    <property type="protein sequence ID" value="CAB3808141.1"/>
    <property type="molecule type" value="Genomic_DNA"/>
</dbReference>
<name>A0A6J5GXR6_9BURK</name>